<evidence type="ECO:0000313" key="3">
    <source>
        <dbReference type="Proteomes" id="UP000824120"/>
    </source>
</evidence>
<name>A0A9J5YZH3_SOLCO</name>
<protein>
    <submittedName>
        <fullName evidence="2">Uncharacterized protein</fullName>
    </submittedName>
</protein>
<evidence type="ECO:0000256" key="1">
    <source>
        <dbReference type="SAM" id="Phobius"/>
    </source>
</evidence>
<keyword evidence="3" id="KW-1185">Reference proteome</keyword>
<sequence length="158" mass="18407">TRRENRTNQRTNTSPNLPPQIYPFLLHIRTICVLSMSLKTRGASGGNHGVVYSNFLFLFIFISNSYTLQLIHFIHCENWRFRPLPHCFSNDFQFATVPHRDFFHFGIIFGFYINPTHSLFKGTLVFVAEMPSISAYFVKICWCDLSNNRPLALNANRE</sequence>
<dbReference type="EMBL" id="JACXVP010000005">
    <property type="protein sequence ID" value="KAG5605111.1"/>
    <property type="molecule type" value="Genomic_DNA"/>
</dbReference>
<keyword evidence="1" id="KW-1133">Transmembrane helix</keyword>
<feature type="transmembrane region" description="Helical" evidence="1">
    <location>
        <begin position="50"/>
        <end position="74"/>
    </location>
</feature>
<dbReference type="AlphaFoldDB" id="A0A9J5YZH3"/>
<feature type="non-terminal residue" evidence="2">
    <location>
        <position position="1"/>
    </location>
</feature>
<gene>
    <name evidence="2" type="ORF">H5410_026603</name>
</gene>
<dbReference type="Proteomes" id="UP000824120">
    <property type="component" value="Chromosome 5"/>
</dbReference>
<evidence type="ECO:0000313" key="2">
    <source>
        <dbReference type="EMBL" id="KAG5605111.1"/>
    </source>
</evidence>
<proteinExistence type="predicted"/>
<keyword evidence="1" id="KW-0812">Transmembrane</keyword>
<keyword evidence="1" id="KW-0472">Membrane</keyword>
<feature type="non-terminal residue" evidence="2">
    <location>
        <position position="158"/>
    </location>
</feature>
<reference evidence="2 3" key="1">
    <citation type="submission" date="2020-09" db="EMBL/GenBank/DDBJ databases">
        <title>De no assembly of potato wild relative species, Solanum commersonii.</title>
        <authorList>
            <person name="Cho K."/>
        </authorList>
    </citation>
    <scope>NUCLEOTIDE SEQUENCE [LARGE SCALE GENOMIC DNA]</scope>
    <source>
        <strain evidence="2">LZ3.2</strain>
        <tissue evidence="2">Leaf</tissue>
    </source>
</reference>
<organism evidence="2 3">
    <name type="scientific">Solanum commersonii</name>
    <name type="common">Commerson's wild potato</name>
    <name type="synonym">Commerson's nightshade</name>
    <dbReference type="NCBI Taxonomy" id="4109"/>
    <lineage>
        <taxon>Eukaryota</taxon>
        <taxon>Viridiplantae</taxon>
        <taxon>Streptophyta</taxon>
        <taxon>Embryophyta</taxon>
        <taxon>Tracheophyta</taxon>
        <taxon>Spermatophyta</taxon>
        <taxon>Magnoliopsida</taxon>
        <taxon>eudicotyledons</taxon>
        <taxon>Gunneridae</taxon>
        <taxon>Pentapetalae</taxon>
        <taxon>asterids</taxon>
        <taxon>lamiids</taxon>
        <taxon>Solanales</taxon>
        <taxon>Solanaceae</taxon>
        <taxon>Solanoideae</taxon>
        <taxon>Solaneae</taxon>
        <taxon>Solanum</taxon>
    </lineage>
</organism>
<accession>A0A9J5YZH3</accession>
<comment type="caution">
    <text evidence="2">The sequence shown here is derived from an EMBL/GenBank/DDBJ whole genome shotgun (WGS) entry which is preliminary data.</text>
</comment>